<dbReference type="KEGG" id="rga:RGR602_PC01300"/>
<dbReference type="Proteomes" id="UP000031368">
    <property type="component" value="Plasmid pRgalR602c"/>
</dbReference>
<feature type="transmembrane region" description="Helical" evidence="7">
    <location>
        <begin position="138"/>
        <end position="157"/>
    </location>
</feature>
<dbReference type="HOGENOM" id="CLU_016047_1_2_5"/>
<dbReference type="InterPro" id="IPR000515">
    <property type="entry name" value="MetI-like"/>
</dbReference>
<evidence type="ECO:0000256" key="3">
    <source>
        <dbReference type="ARBA" id="ARBA00022475"/>
    </source>
</evidence>
<evidence type="ECO:0000256" key="5">
    <source>
        <dbReference type="ARBA" id="ARBA00022989"/>
    </source>
</evidence>
<dbReference type="InterPro" id="IPR050901">
    <property type="entry name" value="BP-dep_ABC_trans_perm"/>
</dbReference>
<feature type="transmembrane region" description="Helical" evidence="7">
    <location>
        <begin position="12"/>
        <end position="34"/>
    </location>
</feature>
<dbReference type="SUPFAM" id="SSF161098">
    <property type="entry name" value="MetI-like"/>
    <property type="match status" value="1"/>
</dbReference>
<accession>A0A0B4XFS1</accession>
<dbReference type="GO" id="GO:0055085">
    <property type="term" value="P:transmembrane transport"/>
    <property type="evidence" value="ECO:0007669"/>
    <property type="project" value="InterPro"/>
</dbReference>
<keyword evidence="5 7" id="KW-1133">Transmembrane helix</keyword>
<dbReference type="Gene3D" id="1.10.3720.10">
    <property type="entry name" value="MetI-like"/>
    <property type="match status" value="1"/>
</dbReference>
<keyword evidence="2 7" id="KW-0813">Transport</keyword>
<protein>
    <submittedName>
        <fullName evidence="9">Sugar ABC transporter permease protein</fullName>
    </submittedName>
</protein>
<dbReference type="CDD" id="cd06261">
    <property type="entry name" value="TM_PBP2"/>
    <property type="match status" value="1"/>
</dbReference>
<feature type="domain" description="ABC transmembrane type-1" evidence="8">
    <location>
        <begin position="69"/>
        <end position="262"/>
    </location>
</feature>
<geneLocation type="plasmid" evidence="9 10">
    <name>pRgalR602c</name>
</geneLocation>
<feature type="transmembrane region" description="Helical" evidence="7">
    <location>
        <begin position="195"/>
        <end position="216"/>
    </location>
</feature>
<evidence type="ECO:0000313" key="10">
    <source>
        <dbReference type="Proteomes" id="UP000031368"/>
    </source>
</evidence>
<keyword evidence="10" id="KW-1185">Reference proteome</keyword>
<gene>
    <name evidence="9" type="ORF">RGR602_PC01300</name>
</gene>
<keyword evidence="6 7" id="KW-0472">Membrane</keyword>
<feature type="transmembrane region" description="Helical" evidence="7">
    <location>
        <begin position="236"/>
        <end position="262"/>
    </location>
</feature>
<evidence type="ECO:0000256" key="2">
    <source>
        <dbReference type="ARBA" id="ARBA00022448"/>
    </source>
</evidence>
<organism evidence="9 10">
    <name type="scientific">Rhizobium gallicum bv. gallicum R602sp</name>
    <dbReference type="NCBI Taxonomy" id="1041138"/>
    <lineage>
        <taxon>Bacteria</taxon>
        <taxon>Pseudomonadati</taxon>
        <taxon>Pseudomonadota</taxon>
        <taxon>Alphaproteobacteria</taxon>
        <taxon>Hyphomicrobiales</taxon>
        <taxon>Rhizobiaceae</taxon>
        <taxon>Rhizobium/Agrobacterium group</taxon>
        <taxon>Rhizobium</taxon>
    </lineage>
</organism>
<sequence>MQISRAVYVQRLGFSAVAALLGAIFALPLVWFAFAPFNARAELGLAIPKPFTLANFATVFQNSFAMQALFNSLVQALGGVVFVGTAATLAAYALSRSSVPGKGAVTYILLLFSSVVSGSAAMVPIFLIISAAGLIDTHLAVILVFAGGLLPTAMFILRDFIDAIPRSYEESAMVAGASPLQAFFDVALPVIRPGIVVVVVWAFVNIWGSFLIPFILLRSDNLMPASVAIYSFYSEAGTPIVTLLAAYSLLYSLPVIVLYLFVNWKFGFRFFGGIKS</sequence>
<dbReference type="GO" id="GO:0005886">
    <property type="term" value="C:plasma membrane"/>
    <property type="evidence" value="ECO:0007669"/>
    <property type="project" value="UniProtKB-SubCell"/>
</dbReference>
<keyword evidence="3" id="KW-1003">Cell membrane</keyword>
<comment type="similarity">
    <text evidence="7">Belongs to the binding-protein-dependent transport system permease family.</text>
</comment>
<keyword evidence="4 7" id="KW-0812">Transmembrane</keyword>
<keyword evidence="9" id="KW-0614">Plasmid</keyword>
<dbReference type="EMBL" id="CP006880">
    <property type="protein sequence ID" value="AJD45327.1"/>
    <property type="molecule type" value="Genomic_DNA"/>
</dbReference>
<dbReference type="PANTHER" id="PTHR32243">
    <property type="entry name" value="MALTOSE TRANSPORT SYSTEM PERMEASE-RELATED"/>
    <property type="match status" value="1"/>
</dbReference>
<reference evidence="9 10" key="1">
    <citation type="submission" date="2013-11" db="EMBL/GenBank/DDBJ databases">
        <title>Complete genome sequence of Rhizobium gallicum bv. gallicum R602.</title>
        <authorList>
            <person name="Bustos P."/>
            <person name="Santamaria R.I."/>
            <person name="Lozano L."/>
            <person name="Acosta J.L."/>
            <person name="Ormeno-Orrillo E."/>
            <person name="Rogel M.A."/>
            <person name="Romero D."/>
            <person name="Cevallos M.A."/>
            <person name="Martinez-Romero E."/>
            <person name="Gonzalez V."/>
        </authorList>
    </citation>
    <scope>NUCLEOTIDE SEQUENCE [LARGE SCALE GENOMIC DNA]</scope>
    <source>
        <strain evidence="9 10">R602</strain>
        <plasmid evidence="9 10">pRgalR602c</plasmid>
    </source>
</reference>
<dbReference type="PANTHER" id="PTHR32243:SF18">
    <property type="entry name" value="INNER MEMBRANE ABC TRANSPORTER PERMEASE PROTEIN YCJP"/>
    <property type="match status" value="1"/>
</dbReference>
<proteinExistence type="inferred from homology"/>
<feature type="transmembrane region" description="Helical" evidence="7">
    <location>
        <begin position="73"/>
        <end position="95"/>
    </location>
</feature>
<dbReference type="InterPro" id="IPR035906">
    <property type="entry name" value="MetI-like_sf"/>
</dbReference>
<feature type="transmembrane region" description="Helical" evidence="7">
    <location>
        <begin position="107"/>
        <end position="132"/>
    </location>
</feature>
<evidence type="ECO:0000256" key="6">
    <source>
        <dbReference type="ARBA" id="ARBA00023136"/>
    </source>
</evidence>
<dbReference type="AlphaFoldDB" id="A0A0B4XFS1"/>
<dbReference type="PROSITE" id="PS50928">
    <property type="entry name" value="ABC_TM1"/>
    <property type="match status" value="1"/>
</dbReference>
<dbReference type="Pfam" id="PF00528">
    <property type="entry name" value="BPD_transp_1"/>
    <property type="match status" value="1"/>
</dbReference>
<evidence type="ECO:0000259" key="8">
    <source>
        <dbReference type="PROSITE" id="PS50928"/>
    </source>
</evidence>
<name>A0A0B4XFS1_9HYPH</name>
<dbReference type="RefSeq" id="WP_040115573.1">
    <property type="nucleotide sequence ID" value="NZ_CP006880.1"/>
</dbReference>
<evidence type="ECO:0000256" key="7">
    <source>
        <dbReference type="RuleBase" id="RU363032"/>
    </source>
</evidence>
<evidence type="ECO:0000256" key="1">
    <source>
        <dbReference type="ARBA" id="ARBA00004651"/>
    </source>
</evidence>
<evidence type="ECO:0000256" key="4">
    <source>
        <dbReference type="ARBA" id="ARBA00022692"/>
    </source>
</evidence>
<evidence type="ECO:0000313" key="9">
    <source>
        <dbReference type="EMBL" id="AJD45327.1"/>
    </source>
</evidence>
<comment type="subcellular location">
    <subcellularLocation>
        <location evidence="1 7">Cell membrane</location>
        <topology evidence="1 7">Multi-pass membrane protein</topology>
    </subcellularLocation>
</comment>